<dbReference type="InterPro" id="IPR036028">
    <property type="entry name" value="SH3-like_dom_sf"/>
</dbReference>
<dbReference type="InterPro" id="IPR047343">
    <property type="entry name" value="RUSC1_2"/>
</dbReference>
<evidence type="ECO:0000259" key="4">
    <source>
        <dbReference type="PROSITE" id="PS50002"/>
    </source>
</evidence>
<dbReference type="Proteomes" id="UP000472277">
    <property type="component" value="Chromosome 37"/>
</dbReference>
<feature type="domain" description="SH3" evidence="4">
    <location>
        <begin position="327"/>
        <end position="384"/>
    </location>
</feature>
<reference evidence="5" key="2">
    <citation type="submission" date="2025-09" db="UniProtKB">
        <authorList>
            <consortium name="Ensembl"/>
        </authorList>
    </citation>
    <scope>IDENTIFICATION</scope>
</reference>
<keyword evidence="6" id="KW-1185">Reference proteome</keyword>
<keyword evidence="1 2" id="KW-0728">SH3 domain</keyword>
<dbReference type="Pfam" id="PF00018">
    <property type="entry name" value="SH3_1"/>
    <property type="match status" value="1"/>
</dbReference>
<dbReference type="Gene3D" id="1.20.58.900">
    <property type="match status" value="1"/>
</dbReference>
<accession>A0A674DCM8</accession>
<name>A0A674DCM8_SALTR</name>
<evidence type="ECO:0000256" key="1">
    <source>
        <dbReference type="ARBA" id="ARBA00022443"/>
    </source>
</evidence>
<dbReference type="AlphaFoldDB" id="A0A674DCM8"/>
<evidence type="ECO:0000256" key="2">
    <source>
        <dbReference type="PROSITE-ProRule" id="PRU00192"/>
    </source>
</evidence>
<organism evidence="5 6">
    <name type="scientific">Salmo trutta</name>
    <name type="common">Brown trout</name>
    <dbReference type="NCBI Taxonomy" id="8032"/>
    <lineage>
        <taxon>Eukaryota</taxon>
        <taxon>Metazoa</taxon>
        <taxon>Chordata</taxon>
        <taxon>Craniata</taxon>
        <taxon>Vertebrata</taxon>
        <taxon>Euteleostomi</taxon>
        <taxon>Actinopterygii</taxon>
        <taxon>Neopterygii</taxon>
        <taxon>Teleostei</taxon>
        <taxon>Protacanthopterygii</taxon>
        <taxon>Salmoniformes</taxon>
        <taxon>Salmonidae</taxon>
        <taxon>Salmoninae</taxon>
        <taxon>Salmo</taxon>
    </lineage>
</organism>
<reference evidence="5" key="1">
    <citation type="submission" date="2025-08" db="UniProtKB">
        <authorList>
            <consortium name="Ensembl"/>
        </authorList>
    </citation>
    <scope>IDENTIFICATION</scope>
</reference>
<sequence length="384" mass="41642">MRLSLTSCQPLFEELLLLLQPLSLLTLNLDLLFQHHHLEPANHSPEIPSPPNQDLGFRLSPRGSASQGRGSSYLESLSELDFGRAEPEATNRNASSSSLANSGVGGLVESLKPESLGVGPAKVSGGLAETSPQLMWVQEKEMMELAPPNVEEASLSQQAGQVIQQGWGAVVRWGGKLGQNLAELNLSAVQNQEGTSRDPPEPQASTQARSDPPQVDGALAVPWGLGRLFGASNNPTIPTLPTRCAGVCVRVCVIEFSDTRQLKYLTLITDVSLSLPRRPSQWLSPGVSVLTRMVSSSSSANQRRVLEPQQVEEVVEREMEETWDNPRPLRSVRTLCDHSGTGAELSFRKGEELVVLGGVDHDWIRCRQGDREGLVPIGYASLIL</sequence>
<dbReference type="PROSITE" id="PS50002">
    <property type="entry name" value="SH3"/>
    <property type="match status" value="1"/>
</dbReference>
<dbReference type="OMA" id="DWIRCQQ"/>
<protein>
    <submittedName>
        <fullName evidence="5">RUN and SH3 domain-containing protein 1-like</fullName>
    </submittedName>
</protein>
<proteinExistence type="predicted"/>
<dbReference type="SMART" id="SM00326">
    <property type="entry name" value="SH3"/>
    <property type="match status" value="1"/>
</dbReference>
<dbReference type="PANTHER" id="PTHR15591:SF11">
    <property type="entry name" value="AP-4 COMPLEX ACCESSORY SUBUNIT RUSC1"/>
    <property type="match status" value="1"/>
</dbReference>
<dbReference type="InterPro" id="IPR037213">
    <property type="entry name" value="Run_dom_sf"/>
</dbReference>
<dbReference type="InterPro" id="IPR001452">
    <property type="entry name" value="SH3_domain"/>
</dbReference>
<evidence type="ECO:0000313" key="6">
    <source>
        <dbReference type="Proteomes" id="UP000472277"/>
    </source>
</evidence>
<dbReference type="PANTHER" id="PTHR15591">
    <property type="entry name" value="RUN AND SH3 DOMAIN CONTAINING"/>
    <property type="match status" value="1"/>
</dbReference>
<dbReference type="Ensembl" id="ENSSTUT00000100105.1">
    <property type="protein sequence ID" value="ENSSTUP00000093625.1"/>
    <property type="gene ID" value="ENSSTUG00000041621.1"/>
</dbReference>
<dbReference type="GO" id="GO:0031410">
    <property type="term" value="C:cytoplasmic vesicle"/>
    <property type="evidence" value="ECO:0007669"/>
    <property type="project" value="TreeGrafter"/>
</dbReference>
<feature type="region of interest" description="Disordered" evidence="3">
    <location>
        <begin position="42"/>
        <end position="70"/>
    </location>
</feature>
<evidence type="ECO:0000313" key="5">
    <source>
        <dbReference type="Ensembl" id="ENSSTUP00000093625.1"/>
    </source>
</evidence>
<dbReference type="Gene3D" id="2.30.30.40">
    <property type="entry name" value="SH3 Domains"/>
    <property type="match status" value="1"/>
</dbReference>
<dbReference type="SUPFAM" id="SSF50044">
    <property type="entry name" value="SH3-domain"/>
    <property type="match status" value="1"/>
</dbReference>
<feature type="region of interest" description="Disordered" evidence="3">
    <location>
        <begin position="191"/>
        <end position="216"/>
    </location>
</feature>
<evidence type="ECO:0000256" key="3">
    <source>
        <dbReference type="SAM" id="MobiDB-lite"/>
    </source>
</evidence>
<gene>
    <name evidence="5" type="primary">LOC115176429</name>
</gene>
<dbReference type="InParanoid" id="A0A674DCM8"/>
<dbReference type="GeneTree" id="ENSGT00900000141033"/>